<sequence>MHSLRIDALYTDVLVKTICSPLRKDILTQQVFPRDFLIAIKDTNDKSSKGTQDKVAVSGMPRTTAYAYRNAFLWEQVELKSPSKVSGKLSVNSRELLFEKGNYLLRALYQNLSDLFKCSGKFGLRYVSSKQHKTETEKDKCFFSSTAICFGMPNDGLYALQTKGQMSRLCYHLSPIVQGTEVEGAMQQLMARFRMVYIPQNLRATQQLLWQSAQLREVFLPNKGMTKTKKKYLTT</sequence>
<accession>B6K1J6</accession>
<dbReference type="AlphaFoldDB" id="B6K1J6"/>
<gene>
    <name evidence="1" type="ORF">SJAG_02925</name>
</gene>
<proteinExistence type="predicted"/>
<evidence type="ECO:0000313" key="1">
    <source>
        <dbReference type="EMBL" id="EEB07817.1"/>
    </source>
</evidence>
<dbReference type="JaponicusDB" id="SJAG_02925"/>
<dbReference type="EMBL" id="KE651166">
    <property type="protein sequence ID" value="EEB07817.1"/>
    <property type="molecule type" value="Genomic_DNA"/>
</dbReference>
<name>B6K1J6_SCHJY</name>
<reference evidence="1 2" key="1">
    <citation type="journal article" date="2011" name="Science">
        <title>Comparative functional genomics of the fission yeasts.</title>
        <authorList>
            <person name="Rhind N."/>
            <person name="Chen Z."/>
            <person name="Yassour M."/>
            <person name="Thompson D.A."/>
            <person name="Haas B.J."/>
            <person name="Habib N."/>
            <person name="Wapinski I."/>
            <person name="Roy S."/>
            <person name="Lin M.F."/>
            <person name="Heiman D.I."/>
            <person name="Young S.K."/>
            <person name="Furuya K."/>
            <person name="Guo Y."/>
            <person name="Pidoux A."/>
            <person name="Chen H.M."/>
            <person name="Robbertse B."/>
            <person name="Goldberg J.M."/>
            <person name="Aoki K."/>
            <person name="Bayne E.H."/>
            <person name="Berlin A.M."/>
            <person name="Desjardins C.A."/>
            <person name="Dobbs E."/>
            <person name="Dukaj L."/>
            <person name="Fan L."/>
            <person name="FitzGerald M.G."/>
            <person name="French C."/>
            <person name="Gujja S."/>
            <person name="Hansen K."/>
            <person name="Keifenheim D."/>
            <person name="Levin J.Z."/>
            <person name="Mosher R.A."/>
            <person name="Mueller C.A."/>
            <person name="Pfiffner J."/>
            <person name="Priest M."/>
            <person name="Russ C."/>
            <person name="Smialowska A."/>
            <person name="Swoboda P."/>
            <person name="Sykes S.M."/>
            <person name="Vaughn M."/>
            <person name="Vengrova S."/>
            <person name="Yoder R."/>
            <person name="Zeng Q."/>
            <person name="Allshire R."/>
            <person name="Baulcombe D."/>
            <person name="Birren B.W."/>
            <person name="Brown W."/>
            <person name="Ekwall K."/>
            <person name="Kellis M."/>
            <person name="Leatherwood J."/>
            <person name="Levin H."/>
            <person name="Margalit H."/>
            <person name="Martienssen R."/>
            <person name="Nieduszynski C.A."/>
            <person name="Spatafora J.W."/>
            <person name="Friedman N."/>
            <person name="Dalgaard J.Z."/>
            <person name="Baumann P."/>
            <person name="Niki H."/>
            <person name="Regev A."/>
            <person name="Nusbaum C."/>
        </authorList>
    </citation>
    <scope>NUCLEOTIDE SEQUENCE [LARGE SCALE GENOMIC DNA]</scope>
    <source>
        <strain evidence="2">yFS275 / FY16936</strain>
    </source>
</reference>
<dbReference type="HOGENOM" id="CLU_1180801_0_0_1"/>
<protein>
    <submittedName>
        <fullName evidence="1">Uncharacterized protein</fullName>
    </submittedName>
</protein>
<dbReference type="GeneID" id="7051705"/>
<dbReference type="VEuPathDB" id="FungiDB:SJAG_02925"/>
<keyword evidence="2" id="KW-1185">Reference proteome</keyword>
<dbReference type="RefSeq" id="XP_002174110.1">
    <property type="nucleotide sequence ID" value="XM_002174074.1"/>
</dbReference>
<organism evidence="1 2">
    <name type="scientific">Schizosaccharomyces japonicus (strain yFS275 / FY16936)</name>
    <name type="common">Fission yeast</name>
    <dbReference type="NCBI Taxonomy" id="402676"/>
    <lineage>
        <taxon>Eukaryota</taxon>
        <taxon>Fungi</taxon>
        <taxon>Dikarya</taxon>
        <taxon>Ascomycota</taxon>
        <taxon>Taphrinomycotina</taxon>
        <taxon>Schizosaccharomycetes</taxon>
        <taxon>Schizosaccharomycetales</taxon>
        <taxon>Schizosaccharomycetaceae</taxon>
        <taxon>Schizosaccharomyces</taxon>
    </lineage>
</organism>
<dbReference type="Proteomes" id="UP000001744">
    <property type="component" value="Unassembled WGS sequence"/>
</dbReference>
<evidence type="ECO:0000313" key="2">
    <source>
        <dbReference type="Proteomes" id="UP000001744"/>
    </source>
</evidence>